<reference evidence="3 4" key="1">
    <citation type="submission" date="2020-08" db="EMBL/GenBank/DDBJ databases">
        <title>Genomic Encyclopedia of Type Strains, Phase III (KMG-III): the genomes of soil and plant-associated and newly described type strains.</title>
        <authorList>
            <person name="Whitman W."/>
        </authorList>
    </citation>
    <scope>NUCLEOTIDE SEQUENCE [LARGE SCALE GENOMIC DNA]</scope>
    <source>
        <strain evidence="3 4">CECT 8234</strain>
    </source>
</reference>
<keyword evidence="4" id="KW-1185">Reference proteome</keyword>
<evidence type="ECO:0000256" key="1">
    <source>
        <dbReference type="SAM" id="Phobius"/>
    </source>
</evidence>
<comment type="caution">
    <text evidence="3">The sequence shown here is derived from an EMBL/GenBank/DDBJ whole genome shotgun (WGS) entry which is preliminary data.</text>
</comment>
<protein>
    <submittedName>
        <fullName evidence="3">Putative membrane protein</fullName>
    </submittedName>
</protein>
<feature type="transmembrane region" description="Helical" evidence="1">
    <location>
        <begin position="166"/>
        <end position="188"/>
    </location>
</feature>
<dbReference type="EMBL" id="JACHXW010000006">
    <property type="protein sequence ID" value="MBB3152331.1"/>
    <property type="molecule type" value="Genomic_DNA"/>
</dbReference>
<feature type="transmembrane region" description="Helical" evidence="1">
    <location>
        <begin position="6"/>
        <end position="22"/>
    </location>
</feature>
<dbReference type="InterPro" id="IPR043831">
    <property type="entry name" value="DUF5808"/>
</dbReference>
<feature type="transmembrane region" description="Helical" evidence="1">
    <location>
        <begin position="58"/>
        <end position="76"/>
    </location>
</feature>
<organism evidence="3 4">
    <name type="scientific">Paenibacillus endophyticus</name>
    <dbReference type="NCBI Taxonomy" id="1294268"/>
    <lineage>
        <taxon>Bacteria</taxon>
        <taxon>Bacillati</taxon>
        <taxon>Bacillota</taxon>
        <taxon>Bacilli</taxon>
        <taxon>Bacillales</taxon>
        <taxon>Paenibacillaceae</taxon>
        <taxon>Paenibacillus</taxon>
    </lineage>
</organism>
<feature type="transmembrane region" description="Helical" evidence="1">
    <location>
        <begin position="216"/>
        <end position="235"/>
    </location>
</feature>
<dbReference type="AlphaFoldDB" id="A0A7W5C749"/>
<sequence length="461" mass="51761">MSNLFLIIPVVIVYISIIVMYLKQAVPSNQLLFGVTLPKQGLKDNSIKQLQAEYKRNYTLYAVIALLTLAPFFVLGSYFSLSLIYLFVWIAAFLYTSKLPFNSIHRKASRIKRENDWLVGEKRTIRIDATITQLKKSKLVSPYWFIIPALLSFMPILISLSNHDRLLRMTGIASLAMSVVLYVIFTAFGQMKTKVYSENHDINAAINRAARRYWSMLWPLLAVFESINAFVAYMILSSGSSLTFTQWMIGIVMVSLIPLGSIFFVHNKVRALEENLADTDGESILTDDDGYWINGSTYYNPEDPSVMVPKRMGMGTTVNMATRGGKWIQYGSILFALVIIIPLAAFAVHSDQTSPAIAVSDTGVVAIDYPLYDYSFNLSDVKSITLEQELPSGFRTNGTATAEYARGNFSLEKLGAAKLYVFKNTPPYIHIELDGLAVIFNDKEAAKTEALFRMLQARLPQ</sequence>
<dbReference type="RefSeq" id="WP_183562193.1">
    <property type="nucleotide sequence ID" value="NZ_CBCSLB010000005.1"/>
</dbReference>
<evidence type="ECO:0000259" key="2">
    <source>
        <dbReference type="Pfam" id="PF19124"/>
    </source>
</evidence>
<feature type="transmembrane region" description="Helical" evidence="1">
    <location>
        <begin position="143"/>
        <end position="160"/>
    </location>
</feature>
<feature type="transmembrane region" description="Helical" evidence="1">
    <location>
        <begin position="327"/>
        <end position="348"/>
    </location>
</feature>
<gene>
    <name evidence="3" type="ORF">FHS16_002381</name>
</gene>
<feature type="domain" description="DUF5808" evidence="2">
    <location>
        <begin position="301"/>
        <end position="326"/>
    </location>
</feature>
<name>A0A7W5C749_9BACL</name>
<dbReference type="Proteomes" id="UP000518605">
    <property type="component" value="Unassembled WGS sequence"/>
</dbReference>
<keyword evidence="1" id="KW-0472">Membrane</keyword>
<feature type="transmembrane region" description="Helical" evidence="1">
    <location>
        <begin position="247"/>
        <end position="265"/>
    </location>
</feature>
<accession>A0A7W5C749</accession>
<proteinExistence type="predicted"/>
<evidence type="ECO:0000313" key="4">
    <source>
        <dbReference type="Proteomes" id="UP000518605"/>
    </source>
</evidence>
<evidence type="ECO:0000313" key="3">
    <source>
        <dbReference type="EMBL" id="MBB3152331.1"/>
    </source>
</evidence>
<keyword evidence="1" id="KW-0812">Transmembrane</keyword>
<feature type="transmembrane region" description="Helical" evidence="1">
    <location>
        <begin position="82"/>
        <end position="101"/>
    </location>
</feature>
<dbReference type="Pfam" id="PF19124">
    <property type="entry name" value="DUF5808"/>
    <property type="match status" value="1"/>
</dbReference>
<keyword evidence="1" id="KW-1133">Transmembrane helix</keyword>